<dbReference type="PANTHER" id="PTHR14942:SF9">
    <property type="entry name" value="OS02G0188500 PROTEIN"/>
    <property type="match status" value="1"/>
</dbReference>
<dbReference type="InterPro" id="IPR039690">
    <property type="entry name" value="SNRNP25"/>
</dbReference>
<gene>
    <name evidence="1" type="ORF">CCAM_LOCUS6385</name>
</gene>
<evidence type="ECO:0000313" key="1">
    <source>
        <dbReference type="EMBL" id="VFQ64609.1"/>
    </source>
</evidence>
<dbReference type="GO" id="GO:0000398">
    <property type="term" value="P:mRNA splicing, via spliceosome"/>
    <property type="evidence" value="ECO:0007669"/>
    <property type="project" value="InterPro"/>
</dbReference>
<name>A0A484KN84_9ASTE</name>
<protein>
    <submittedName>
        <fullName evidence="1">Uncharacterized protein</fullName>
    </submittedName>
</protein>
<dbReference type="EMBL" id="OOIL02000416">
    <property type="protein sequence ID" value="VFQ64609.1"/>
    <property type="molecule type" value="Genomic_DNA"/>
</dbReference>
<reference evidence="1 2" key="1">
    <citation type="submission" date="2018-04" db="EMBL/GenBank/DDBJ databases">
        <authorList>
            <person name="Vogel A."/>
        </authorList>
    </citation>
    <scope>NUCLEOTIDE SEQUENCE [LARGE SCALE GENOMIC DNA]</scope>
</reference>
<evidence type="ECO:0000313" key="2">
    <source>
        <dbReference type="Proteomes" id="UP000595140"/>
    </source>
</evidence>
<sequence>MIPSWPLKLTILKLDGSFLEIEVPGNGMVAALKKAVEAAFSHLPCKVSWYVYKGLNKHCVSRSFTMNLIGYWHCVTSSIRDDCLSLLVKLLEFVKLRLNIANIN</sequence>
<keyword evidence="2" id="KW-1185">Reference proteome</keyword>
<dbReference type="Gene3D" id="3.10.20.90">
    <property type="entry name" value="Phosphatidylinositol 3-kinase Catalytic Subunit, Chain A, domain 1"/>
    <property type="match status" value="1"/>
</dbReference>
<dbReference type="SUPFAM" id="SSF54236">
    <property type="entry name" value="Ubiquitin-like"/>
    <property type="match status" value="1"/>
</dbReference>
<dbReference type="Proteomes" id="UP000595140">
    <property type="component" value="Unassembled WGS sequence"/>
</dbReference>
<accession>A0A484KN84</accession>
<dbReference type="PANTHER" id="PTHR14942">
    <property type="entry name" value="U11/U12 SMALL NUCLEAR RIBONUCLEOPROTEIN 25 KDA PROTEIN"/>
    <property type="match status" value="1"/>
</dbReference>
<organism evidence="1 2">
    <name type="scientific">Cuscuta campestris</name>
    <dbReference type="NCBI Taxonomy" id="132261"/>
    <lineage>
        <taxon>Eukaryota</taxon>
        <taxon>Viridiplantae</taxon>
        <taxon>Streptophyta</taxon>
        <taxon>Embryophyta</taxon>
        <taxon>Tracheophyta</taxon>
        <taxon>Spermatophyta</taxon>
        <taxon>Magnoliopsida</taxon>
        <taxon>eudicotyledons</taxon>
        <taxon>Gunneridae</taxon>
        <taxon>Pentapetalae</taxon>
        <taxon>asterids</taxon>
        <taxon>lamiids</taxon>
        <taxon>Solanales</taxon>
        <taxon>Convolvulaceae</taxon>
        <taxon>Cuscuteae</taxon>
        <taxon>Cuscuta</taxon>
        <taxon>Cuscuta subgen. Grammica</taxon>
        <taxon>Cuscuta sect. Cleistogrammica</taxon>
    </lineage>
</organism>
<dbReference type="InterPro" id="IPR029071">
    <property type="entry name" value="Ubiquitin-like_domsf"/>
</dbReference>
<proteinExistence type="predicted"/>
<dbReference type="AlphaFoldDB" id="A0A484KN84"/>